<protein>
    <recommendedName>
        <fullName evidence="1">Protein CotJB domain-containing protein</fullName>
    </recommendedName>
</protein>
<dbReference type="PIRSF" id="PIRSF010606">
    <property type="entry name" value="Spore_coat_CotJB"/>
    <property type="match status" value="1"/>
</dbReference>
<accession>B5CPA7</accession>
<sequence>MNRRELLNYINEISFAVDDTKLFLDTHPWDQNALLFFNECSRKRNEALREYASAYGPLTIDTATACESDYWSWINEPWPWQEGGC</sequence>
<reference evidence="2 3" key="1">
    <citation type="submission" date="2008-08" db="EMBL/GenBank/DDBJ databases">
        <title>Draft genome sequence of Ruminococcus lactaris ATCC 29176.</title>
        <authorList>
            <person name="Sudarsanam P."/>
            <person name="Ley R."/>
            <person name="Guruge J."/>
            <person name="Turnbaugh P.J."/>
            <person name="Mahowald M."/>
            <person name="Liep D."/>
            <person name="Gordon J."/>
        </authorList>
    </citation>
    <scope>NUCLEOTIDE SEQUENCE [LARGE SCALE GENOMIC DNA]</scope>
    <source>
        <strain evidence="2 3">ATCC 29176</strain>
    </source>
</reference>
<dbReference type="Proteomes" id="UP000003254">
    <property type="component" value="Unassembled WGS sequence"/>
</dbReference>
<dbReference type="InterPro" id="IPR016571">
    <property type="entry name" value="Spore_coat_assembly_CotJB"/>
</dbReference>
<proteinExistence type="predicted"/>
<comment type="caution">
    <text evidence="2">The sequence shown here is derived from an EMBL/GenBank/DDBJ whole genome shotgun (WGS) entry which is preliminary data.</text>
</comment>
<dbReference type="EMBL" id="ABOU02000032">
    <property type="protein sequence ID" value="EDY33013.1"/>
    <property type="molecule type" value="Genomic_DNA"/>
</dbReference>
<gene>
    <name evidence="2" type="ORF">RUMLAC_01298</name>
</gene>
<evidence type="ECO:0000313" key="3">
    <source>
        <dbReference type="Proteomes" id="UP000003254"/>
    </source>
</evidence>
<dbReference type="HOGENOM" id="CLU_163198_1_0_9"/>
<dbReference type="Pfam" id="PF12652">
    <property type="entry name" value="CotJB"/>
    <property type="match status" value="1"/>
</dbReference>
<organism evidence="2 3">
    <name type="scientific">[Ruminococcus] lactaris ATCC 29176</name>
    <dbReference type="NCBI Taxonomy" id="471875"/>
    <lineage>
        <taxon>Bacteria</taxon>
        <taxon>Bacillati</taxon>
        <taxon>Bacillota</taxon>
        <taxon>Clostridia</taxon>
        <taxon>Lachnospirales</taxon>
        <taxon>Lachnospiraceae</taxon>
        <taxon>Mediterraneibacter</taxon>
    </lineage>
</organism>
<evidence type="ECO:0000313" key="2">
    <source>
        <dbReference type="EMBL" id="EDY33013.1"/>
    </source>
</evidence>
<dbReference type="InterPro" id="IPR024207">
    <property type="entry name" value="CotJB_dom"/>
</dbReference>
<reference evidence="2 3" key="2">
    <citation type="submission" date="2008-08" db="EMBL/GenBank/DDBJ databases">
        <authorList>
            <person name="Fulton L."/>
            <person name="Clifton S."/>
            <person name="Fulton B."/>
            <person name="Xu J."/>
            <person name="Minx P."/>
            <person name="Pepin K.H."/>
            <person name="Johnson M."/>
            <person name="Bhonagiri V."/>
            <person name="Nash W.E."/>
            <person name="Mardis E.R."/>
            <person name="Wilson R.K."/>
        </authorList>
    </citation>
    <scope>NUCLEOTIDE SEQUENCE [LARGE SCALE GENOMIC DNA]</scope>
    <source>
        <strain evidence="2 3">ATCC 29176</strain>
    </source>
</reference>
<keyword evidence="3" id="KW-1185">Reference proteome</keyword>
<name>B5CPA7_9FIRM</name>
<feature type="domain" description="Protein CotJB" evidence="1">
    <location>
        <begin position="5"/>
        <end position="81"/>
    </location>
</feature>
<dbReference type="eggNOG" id="ENOG5032Y4N">
    <property type="taxonomic scope" value="Bacteria"/>
</dbReference>
<evidence type="ECO:0000259" key="1">
    <source>
        <dbReference type="Pfam" id="PF12652"/>
    </source>
</evidence>
<dbReference type="AlphaFoldDB" id="B5CPA7"/>